<dbReference type="AlphaFoldDB" id="A0A0D3D974"/>
<keyword evidence="3" id="KW-1185">Reference proteome</keyword>
<protein>
    <recommendedName>
        <fullName evidence="4">No apical meristem-associated C-terminal domain-containing protein</fullName>
    </recommendedName>
</protein>
<organism evidence="2 3">
    <name type="scientific">Brassica oleracea var. oleracea</name>
    <dbReference type="NCBI Taxonomy" id="109376"/>
    <lineage>
        <taxon>Eukaryota</taxon>
        <taxon>Viridiplantae</taxon>
        <taxon>Streptophyta</taxon>
        <taxon>Embryophyta</taxon>
        <taxon>Tracheophyta</taxon>
        <taxon>Spermatophyta</taxon>
        <taxon>Magnoliopsida</taxon>
        <taxon>eudicotyledons</taxon>
        <taxon>Gunneridae</taxon>
        <taxon>Pentapetalae</taxon>
        <taxon>rosids</taxon>
        <taxon>malvids</taxon>
        <taxon>Brassicales</taxon>
        <taxon>Brassicaceae</taxon>
        <taxon>Brassiceae</taxon>
        <taxon>Brassica</taxon>
    </lineage>
</organism>
<dbReference type="Gramene" id="Bo7g071370.1">
    <property type="protein sequence ID" value="Bo7g071370.1"/>
    <property type="gene ID" value="Bo7g071370"/>
</dbReference>
<feature type="coiled-coil region" evidence="1">
    <location>
        <begin position="61"/>
        <end position="97"/>
    </location>
</feature>
<evidence type="ECO:0008006" key="4">
    <source>
        <dbReference type="Google" id="ProtNLM"/>
    </source>
</evidence>
<keyword evidence="1" id="KW-0175">Coiled coil</keyword>
<proteinExistence type="predicted"/>
<dbReference type="EnsemblPlants" id="Bo7g071370.1">
    <property type="protein sequence ID" value="Bo7g071370.1"/>
    <property type="gene ID" value="Bo7g071370"/>
</dbReference>
<reference evidence="2 3" key="1">
    <citation type="journal article" date="2014" name="Genome Biol.">
        <title>Transcriptome and methylome profiling reveals relics of genome dominance in the mesopolyploid Brassica oleracea.</title>
        <authorList>
            <person name="Parkin I.A."/>
            <person name="Koh C."/>
            <person name="Tang H."/>
            <person name="Robinson S.J."/>
            <person name="Kagale S."/>
            <person name="Clarke W.E."/>
            <person name="Town C.D."/>
            <person name="Nixon J."/>
            <person name="Krishnakumar V."/>
            <person name="Bidwell S.L."/>
            <person name="Denoeud F."/>
            <person name="Belcram H."/>
            <person name="Links M.G."/>
            <person name="Just J."/>
            <person name="Clarke C."/>
            <person name="Bender T."/>
            <person name="Huebert T."/>
            <person name="Mason A.S."/>
            <person name="Pires J.C."/>
            <person name="Barker G."/>
            <person name="Moore J."/>
            <person name="Walley P.G."/>
            <person name="Manoli S."/>
            <person name="Batley J."/>
            <person name="Edwards D."/>
            <person name="Nelson M.N."/>
            <person name="Wang X."/>
            <person name="Paterson A.H."/>
            <person name="King G."/>
            <person name="Bancroft I."/>
            <person name="Chalhoub B."/>
            <person name="Sharpe A.G."/>
        </authorList>
    </citation>
    <scope>NUCLEOTIDE SEQUENCE</scope>
    <source>
        <strain evidence="2 3">cv. TO1000</strain>
    </source>
</reference>
<accession>A0A0D3D974</accession>
<dbReference type="Proteomes" id="UP000032141">
    <property type="component" value="Chromosome C7"/>
</dbReference>
<evidence type="ECO:0000256" key="1">
    <source>
        <dbReference type="SAM" id="Coils"/>
    </source>
</evidence>
<evidence type="ECO:0000313" key="2">
    <source>
        <dbReference type="EnsemblPlants" id="Bo7g071370.1"/>
    </source>
</evidence>
<reference evidence="2" key="2">
    <citation type="submission" date="2015-03" db="UniProtKB">
        <authorList>
            <consortium name="EnsemblPlants"/>
        </authorList>
    </citation>
    <scope>IDENTIFICATION</scope>
</reference>
<evidence type="ECO:0000313" key="3">
    <source>
        <dbReference type="Proteomes" id="UP000032141"/>
    </source>
</evidence>
<sequence length="133" mass="15388">MKKKFNKPFYSWTCVPTDRQEGYFVEFASTFCNDRGDLFGIGSLKKKLKRKPNDPISSYSFMHMQQKLEEAELKIKEQEARIAKAEADRALEQATNQAKMAEFSLMHKYMRSTDQKYLDFIASEASSPAPPDQ</sequence>
<dbReference type="HOGENOM" id="CLU_157511_0_0_1"/>
<name>A0A0D3D974_BRAOL</name>